<feature type="transmembrane region" description="Helical" evidence="2">
    <location>
        <begin position="118"/>
        <end position="138"/>
    </location>
</feature>
<evidence type="ECO:0000313" key="3">
    <source>
        <dbReference type="EMBL" id="GIL73166.1"/>
    </source>
</evidence>
<keyword evidence="5" id="KW-1185">Reference proteome</keyword>
<keyword evidence="2" id="KW-0812">Transmembrane</keyword>
<proteinExistence type="predicted"/>
<evidence type="ECO:0000256" key="2">
    <source>
        <dbReference type="SAM" id="Phobius"/>
    </source>
</evidence>
<dbReference type="EMBL" id="BNCQ01000006">
    <property type="protein sequence ID" value="GIL99638.1"/>
    <property type="molecule type" value="Genomic_DNA"/>
</dbReference>
<name>A0A8J4C7G6_9CHLO</name>
<comment type="caution">
    <text evidence="3">The sequence shown here is derived from an EMBL/GenBank/DDBJ whole genome shotgun (WGS) entry which is preliminary data.</text>
</comment>
<sequence>MFEYRQGCSMAMQRIGHRLWGIPARQDPRSPGRASTFTVGRTLCPLVRAIHSSENDSRTAIKRDSDVALFPVTPTWQRTLAGIAAGICAWSITLPVLAGTDGPDTSILGPTADTLLGAGPEFSFTTLLLFTLLCYWLVKAVMYISTNTPDGHDKDGKQQPPGGSDMTDIGHAHIRSYVDSSQPGPAGELGARDLRNASLARSAAYRVTATLKESQPRIHALVEELAAPQTQWPPQPPRNLDVDFVAAMVYNRMVRERSAKGPEYVLAPRELAALETRLLEEVAEKVAADQVAEFVSMAAKGTLHPGRSGGGGADKHPHSHAH</sequence>
<evidence type="ECO:0000313" key="4">
    <source>
        <dbReference type="EMBL" id="GIL99638.1"/>
    </source>
</evidence>
<dbReference type="Proteomes" id="UP000747110">
    <property type="component" value="Unassembled WGS sequence"/>
</dbReference>
<evidence type="ECO:0000313" key="5">
    <source>
        <dbReference type="Proteomes" id="UP000747110"/>
    </source>
</evidence>
<dbReference type="AlphaFoldDB" id="A0A8J4C7G6"/>
<protein>
    <submittedName>
        <fullName evidence="3">Uncharacterized protein</fullName>
    </submittedName>
</protein>
<accession>A0A8J4C7G6</accession>
<gene>
    <name evidence="3" type="ORF">Vretifemale_3362</name>
    <name evidence="4" type="ORF">Vretimale_4761</name>
</gene>
<dbReference type="OrthoDB" id="543947at2759"/>
<keyword evidence="2" id="KW-0472">Membrane</keyword>
<feature type="transmembrane region" description="Helical" evidence="2">
    <location>
        <begin position="79"/>
        <end position="98"/>
    </location>
</feature>
<reference evidence="3" key="1">
    <citation type="journal article" date="2021" name="Proc. Natl. Acad. Sci. U.S.A.">
        <title>Three genomes in the algal genus Volvox reveal the fate of a haploid sex-determining region after a transition to homothallism.</title>
        <authorList>
            <person name="Yamamoto K."/>
            <person name="Hamaji T."/>
            <person name="Kawai-Toyooka H."/>
            <person name="Matsuzaki R."/>
            <person name="Takahashi F."/>
            <person name="Nishimura Y."/>
            <person name="Kawachi M."/>
            <person name="Noguchi H."/>
            <person name="Minakuchi Y."/>
            <person name="Umen J.G."/>
            <person name="Toyoda A."/>
            <person name="Nozaki H."/>
        </authorList>
    </citation>
    <scope>NUCLEOTIDE SEQUENCE</scope>
    <source>
        <strain evidence="4">NIES-3785</strain>
        <strain evidence="3">NIES-3786</strain>
    </source>
</reference>
<dbReference type="EMBL" id="BNCP01000004">
    <property type="protein sequence ID" value="GIL73166.1"/>
    <property type="molecule type" value="Genomic_DNA"/>
</dbReference>
<feature type="region of interest" description="Disordered" evidence="1">
    <location>
        <begin position="302"/>
        <end position="322"/>
    </location>
</feature>
<feature type="region of interest" description="Disordered" evidence="1">
    <location>
        <begin position="148"/>
        <end position="169"/>
    </location>
</feature>
<organism evidence="3 5">
    <name type="scientific">Volvox reticuliferus</name>
    <dbReference type="NCBI Taxonomy" id="1737510"/>
    <lineage>
        <taxon>Eukaryota</taxon>
        <taxon>Viridiplantae</taxon>
        <taxon>Chlorophyta</taxon>
        <taxon>core chlorophytes</taxon>
        <taxon>Chlorophyceae</taxon>
        <taxon>CS clade</taxon>
        <taxon>Chlamydomonadales</taxon>
        <taxon>Volvocaceae</taxon>
        <taxon>Volvox</taxon>
    </lineage>
</organism>
<keyword evidence="2" id="KW-1133">Transmembrane helix</keyword>
<evidence type="ECO:0000256" key="1">
    <source>
        <dbReference type="SAM" id="MobiDB-lite"/>
    </source>
</evidence>
<dbReference type="Proteomes" id="UP000722791">
    <property type="component" value="Unassembled WGS sequence"/>
</dbReference>